<dbReference type="GO" id="GO:0019878">
    <property type="term" value="P:lysine biosynthetic process via aminoadipic acid"/>
    <property type="evidence" value="ECO:0007669"/>
    <property type="project" value="TreeGrafter"/>
</dbReference>
<dbReference type="AlphaFoldDB" id="A0A0D8J8C4"/>
<dbReference type="OrthoDB" id="1190494at2"/>
<dbReference type="InterPro" id="IPR050559">
    <property type="entry name" value="P-Pant_transferase_sf"/>
</dbReference>
<comment type="caution">
    <text evidence="4">The sequence shown here is derived from an EMBL/GenBank/DDBJ whole genome shotgun (WGS) entry which is preliminary data.</text>
</comment>
<evidence type="ECO:0000313" key="5">
    <source>
        <dbReference type="Proteomes" id="UP000032544"/>
    </source>
</evidence>
<reference evidence="4 5" key="1">
    <citation type="submission" date="2014-09" db="EMBL/GenBank/DDBJ databases">
        <title>Draft Genome Sequence of Draconibacterium sp. JN14CK-3.</title>
        <authorList>
            <person name="Dong C."/>
            <person name="Lai Q."/>
            <person name="Shao Z."/>
        </authorList>
    </citation>
    <scope>NUCLEOTIDE SEQUENCE [LARGE SCALE GENOMIC DNA]</scope>
    <source>
        <strain evidence="4 5">JN14CK-3</strain>
    </source>
</reference>
<dbReference type="RefSeq" id="WP_045032686.1">
    <property type="nucleotide sequence ID" value="NZ_JRHC01000005.1"/>
</dbReference>
<dbReference type="PANTHER" id="PTHR12215">
    <property type="entry name" value="PHOSPHOPANTETHEINE TRANSFERASE"/>
    <property type="match status" value="1"/>
</dbReference>
<evidence type="ECO:0000256" key="1">
    <source>
        <dbReference type="ARBA" id="ARBA00010990"/>
    </source>
</evidence>
<keyword evidence="5" id="KW-1185">Reference proteome</keyword>
<dbReference type="GO" id="GO:0008897">
    <property type="term" value="F:holo-[acyl-carrier-protein] synthase activity"/>
    <property type="evidence" value="ECO:0007669"/>
    <property type="project" value="InterPro"/>
</dbReference>
<dbReference type="GO" id="GO:0000287">
    <property type="term" value="F:magnesium ion binding"/>
    <property type="evidence" value="ECO:0007669"/>
    <property type="project" value="InterPro"/>
</dbReference>
<protein>
    <recommendedName>
        <fullName evidence="3">4'-phosphopantetheinyl transferase domain-containing protein</fullName>
    </recommendedName>
</protein>
<evidence type="ECO:0000256" key="2">
    <source>
        <dbReference type="ARBA" id="ARBA00022679"/>
    </source>
</evidence>
<dbReference type="InterPro" id="IPR037143">
    <property type="entry name" value="4-PPantetheinyl_Trfase_dom_sf"/>
</dbReference>
<dbReference type="InterPro" id="IPR008278">
    <property type="entry name" value="4-PPantetheinyl_Trfase_dom"/>
</dbReference>
<dbReference type="GO" id="GO:0005829">
    <property type="term" value="C:cytosol"/>
    <property type="evidence" value="ECO:0007669"/>
    <property type="project" value="TreeGrafter"/>
</dbReference>
<accession>A0A0D8J8C4</accession>
<evidence type="ECO:0000313" key="4">
    <source>
        <dbReference type="EMBL" id="KJF42746.1"/>
    </source>
</evidence>
<proteinExistence type="inferred from homology"/>
<dbReference type="PANTHER" id="PTHR12215:SF10">
    <property type="entry name" value="L-AMINOADIPATE-SEMIALDEHYDE DEHYDROGENASE-PHOSPHOPANTETHEINYL TRANSFERASE"/>
    <property type="match status" value="1"/>
</dbReference>
<evidence type="ECO:0000259" key="3">
    <source>
        <dbReference type="Pfam" id="PF01648"/>
    </source>
</evidence>
<feature type="domain" description="4'-phosphopantetheinyl transferase" evidence="3">
    <location>
        <begin position="105"/>
        <end position="159"/>
    </location>
</feature>
<sequence length="211" mass="23867">MPLIEKIANQNGTIGVWELKETVADLLKSCTLNSDDTARLATFKAEKRQKEFLATRLLLQNLIPENTPIIYRDEFGKPSLINSDLNISITHSADLAAIILSEKNIGIDVEQLQRNIDKVVTRFASTAEIEFIESSKDPQFVKILLWAAKEAIFKCSGIHGVQFNEQIAITPFDYNAHSCFTGALKHPEKEVSYDLFFRIIKNNILVYCVQH</sequence>
<dbReference type="STRING" id="1544798.LH29_19675"/>
<dbReference type="Gene3D" id="3.90.470.20">
    <property type="entry name" value="4'-phosphopantetheinyl transferase domain"/>
    <property type="match status" value="1"/>
</dbReference>
<dbReference type="Pfam" id="PF01648">
    <property type="entry name" value="ACPS"/>
    <property type="match status" value="1"/>
</dbReference>
<keyword evidence="2" id="KW-0808">Transferase</keyword>
<comment type="similarity">
    <text evidence="1">Belongs to the P-Pant transferase superfamily. Gsp/Sfp/HetI/AcpT family.</text>
</comment>
<dbReference type="SUPFAM" id="SSF56214">
    <property type="entry name" value="4'-phosphopantetheinyl transferase"/>
    <property type="match status" value="2"/>
</dbReference>
<gene>
    <name evidence="4" type="ORF">LH29_19675</name>
</gene>
<name>A0A0D8J8C4_9BACT</name>
<dbReference type="Proteomes" id="UP000032544">
    <property type="component" value="Unassembled WGS sequence"/>
</dbReference>
<dbReference type="EMBL" id="JRHC01000005">
    <property type="protein sequence ID" value="KJF42746.1"/>
    <property type="molecule type" value="Genomic_DNA"/>
</dbReference>
<organism evidence="4 5">
    <name type="scientific">Draconibacterium sediminis</name>
    <dbReference type="NCBI Taxonomy" id="1544798"/>
    <lineage>
        <taxon>Bacteria</taxon>
        <taxon>Pseudomonadati</taxon>
        <taxon>Bacteroidota</taxon>
        <taxon>Bacteroidia</taxon>
        <taxon>Marinilabiliales</taxon>
        <taxon>Prolixibacteraceae</taxon>
        <taxon>Draconibacterium</taxon>
    </lineage>
</organism>